<dbReference type="Gene3D" id="1.25.10.10">
    <property type="entry name" value="Leucine-rich Repeat Variant"/>
    <property type="match status" value="1"/>
</dbReference>
<organism evidence="3 4">
    <name type="scientific">Cyanidium caldarium</name>
    <name type="common">Red alga</name>
    <dbReference type="NCBI Taxonomy" id="2771"/>
    <lineage>
        <taxon>Eukaryota</taxon>
        <taxon>Rhodophyta</taxon>
        <taxon>Bangiophyceae</taxon>
        <taxon>Cyanidiales</taxon>
        <taxon>Cyanidiaceae</taxon>
        <taxon>Cyanidium</taxon>
    </lineage>
</organism>
<feature type="compositionally biased region" description="Basic and acidic residues" evidence="2">
    <location>
        <begin position="728"/>
        <end position="751"/>
    </location>
</feature>
<sequence length="772" mass="84798">MLHSSTAARMTNGLPEGTEHGSSMASESAAKARSPSPPVFIPGRSRSPGQSGGGTSKSSLPSYDARMPNDLGIITSASDPERPLAMSPRGPLHLHTNNAAGTTRSESAQRRHALGEQAGGGSGATTTESAHMKREASDTPMVQMASPSPRPADAAAPSRTPSHLPLAPHPPVDTFAGPSTTAWVAPMSSTAAALSRPVDIPAKTSRTATADLTTRTSASGIMHGRSTASPSVSPTPEPPTPFSELPALMDAPRGRIRTELFKTKVQLCCQVYDFTDGTRDAAEKEGKRTTLIELVDYVSTTKGALPEEVYRPLVDMFRANLFRTLHPASGTSLEAALAGDIDEDEPVLEPAWPHLQIVYELLLRFVVSPEVDPRVARKYIDQRFVLGVLDLFDSEDPRERDYLKTVLHRIYGKFMPLRPFIRRAIANVFLFFVFESERHNGVAELLEILGSIINGFALPLKEEHKNFMRRALLPLHIPRCIAQYHQQLVYCMTQFVEKHPPLAVDVIRGLLKYWPLTNSPKEVLFLAELEEVIEQTHPREFSVVLEDLFRRIAKCVQSPHFQVAERTLFLWNNEYLVSLILQYRERVFPLVFAALANNERNHWNTTVMNLTFNVQKLMIEMDVNLFERCARLHERALLGEAHAGSDAETAREAAALHRAAPTEPRSATVAASQPMPIAQSGAGAASRSRDPSGAPAAVNADASDSDQNEEMRDARTDVSSDLEGDSEAIDHADALQRDAQPEPRATEDALLRKARSWGERNVSGWAFSEHAR</sequence>
<reference evidence="3 4" key="1">
    <citation type="submission" date="2022-07" db="EMBL/GenBank/DDBJ databases">
        <title>Genome-wide signatures of adaptation to extreme environments.</title>
        <authorList>
            <person name="Cho C.H."/>
            <person name="Yoon H.S."/>
        </authorList>
    </citation>
    <scope>NUCLEOTIDE SEQUENCE [LARGE SCALE GENOMIC DNA]</scope>
    <source>
        <strain evidence="3 4">DBV 063 E5</strain>
    </source>
</reference>
<protein>
    <recommendedName>
        <fullName evidence="1">Serine/threonine protein phosphatase 2A regulatory subunit</fullName>
    </recommendedName>
</protein>
<evidence type="ECO:0000313" key="4">
    <source>
        <dbReference type="Proteomes" id="UP001301350"/>
    </source>
</evidence>
<dbReference type="InterPro" id="IPR011989">
    <property type="entry name" value="ARM-like"/>
</dbReference>
<comment type="caution">
    <text evidence="3">The sequence shown here is derived from an EMBL/GenBank/DDBJ whole genome shotgun (WGS) entry which is preliminary data.</text>
</comment>
<dbReference type="GO" id="GO:0007165">
    <property type="term" value="P:signal transduction"/>
    <property type="evidence" value="ECO:0007669"/>
    <property type="project" value="InterPro"/>
</dbReference>
<evidence type="ECO:0000313" key="3">
    <source>
        <dbReference type="EMBL" id="KAK4535933.1"/>
    </source>
</evidence>
<dbReference type="InterPro" id="IPR002554">
    <property type="entry name" value="PP2A_B56"/>
</dbReference>
<feature type="compositionally biased region" description="Polar residues" evidence="2">
    <location>
        <begin position="95"/>
        <end position="106"/>
    </location>
</feature>
<dbReference type="GO" id="GO:0000159">
    <property type="term" value="C:protein phosphatase type 2A complex"/>
    <property type="evidence" value="ECO:0007669"/>
    <property type="project" value="UniProtKB-UniRule"/>
</dbReference>
<dbReference type="GO" id="GO:0019888">
    <property type="term" value="F:protein phosphatase regulator activity"/>
    <property type="evidence" value="ECO:0007669"/>
    <property type="project" value="UniProtKB-UniRule"/>
</dbReference>
<evidence type="ECO:0000256" key="1">
    <source>
        <dbReference type="PIRNR" id="PIRNR028043"/>
    </source>
</evidence>
<name>A0AAV9IUH7_CYACA</name>
<dbReference type="PANTHER" id="PTHR10257:SF3">
    <property type="entry name" value="SERINE_THREONINE-PROTEIN PHOSPHATASE 2A 56 KDA REGULATORY SUBUNIT GAMMA ISOFORM"/>
    <property type="match status" value="1"/>
</dbReference>
<proteinExistence type="inferred from homology"/>
<keyword evidence="4" id="KW-1185">Reference proteome</keyword>
<accession>A0AAV9IUH7</accession>
<feature type="compositionally biased region" description="Low complexity" evidence="2">
    <location>
        <begin position="678"/>
        <end position="697"/>
    </location>
</feature>
<comment type="similarity">
    <text evidence="1">Belongs to the phosphatase 2A regulatory subunit.</text>
</comment>
<feature type="region of interest" description="Disordered" evidence="2">
    <location>
        <begin position="221"/>
        <end position="240"/>
    </location>
</feature>
<dbReference type="AlphaFoldDB" id="A0AAV9IUH7"/>
<feature type="region of interest" description="Disordered" evidence="2">
    <location>
        <begin position="642"/>
        <end position="752"/>
    </location>
</feature>
<dbReference type="SUPFAM" id="SSF48371">
    <property type="entry name" value="ARM repeat"/>
    <property type="match status" value="1"/>
</dbReference>
<dbReference type="EMBL" id="JANCYW010000006">
    <property type="protein sequence ID" value="KAK4535933.1"/>
    <property type="molecule type" value="Genomic_DNA"/>
</dbReference>
<evidence type="ECO:0000256" key="2">
    <source>
        <dbReference type="SAM" id="MobiDB-lite"/>
    </source>
</evidence>
<dbReference type="Proteomes" id="UP001301350">
    <property type="component" value="Unassembled WGS sequence"/>
</dbReference>
<dbReference type="PANTHER" id="PTHR10257">
    <property type="entry name" value="SERINE/THREONINE PROTEIN PHOSPHATASE 2A PP2A REGULATORY SUBUNIT B"/>
    <property type="match status" value="1"/>
</dbReference>
<feature type="compositionally biased region" description="Low complexity" evidence="2">
    <location>
        <begin position="145"/>
        <end position="162"/>
    </location>
</feature>
<feature type="compositionally biased region" description="Basic and acidic residues" evidence="2">
    <location>
        <begin position="642"/>
        <end position="655"/>
    </location>
</feature>
<feature type="region of interest" description="Disordered" evidence="2">
    <location>
        <begin position="1"/>
        <end position="173"/>
    </location>
</feature>
<dbReference type="Pfam" id="PF01603">
    <property type="entry name" value="B56"/>
    <property type="match status" value="1"/>
</dbReference>
<dbReference type="InterPro" id="IPR016024">
    <property type="entry name" value="ARM-type_fold"/>
</dbReference>
<dbReference type="FunFam" id="1.25.10.10:FF:000331">
    <property type="entry name" value="Phosphoprotein phosphatase, putative"/>
    <property type="match status" value="1"/>
</dbReference>
<dbReference type="PIRSF" id="PIRSF028043">
    <property type="entry name" value="PP2A_B56"/>
    <property type="match status" value="1"/>
</dbReference>
<gene>
    <name evidence="3" type="ORF">CDCA_CDCA06G1958</name>
</gene>
<feature type="compositionally biased region" description="Basic and acidic residues" evidence="2">
    <location>
        <begin position="709"/>
        <end position="718"/>
    </location>
</feature>